<dbReference type="Pfam" id="PF00149">
    <property type="entry name" value="Metallophos"/>
    <property type="match status" value="1"/>
</dbReference>
<evidence type="ECO:0000259" key="1">
    <source>
        <dbReference type="Pfam" id="PF00149"/>
    </source>
</evidence>
<name>A0A1H5W4R8_9CLOT</name>
<sequence>MEVLWENLYHIFGKIYVPKILNNSKALIHISDTPSYIYSSIIKMVKKIKPSIVIHTGDIADDVKLELNPYLVNIYKKEADNFLNALSKFADLIVIVPGNHDNISVLDLKSNVKVIREGDIFLYEGLKLGLAHKFENLPKNCDFYLYGHDKRIFDLTYLNGIYYINIFYKNNVIKLYYPIGTDSYRFKISKIGK</sequence>
<gene>
    <name evidence="2" type="ORF">SAMN05660865_01383</name>
</gene>
<reference evidence="3" key="1">
    <citation type="submission" date="2016-10" db="EMBL/GenBank/DDBJ databases">
        <authorList>
            <person name="Varghese N."/>
            <person name="Submissions S."/>
        </authorList>
    </citation>
    <scope>NUCLEOTIDE SEQUENCE [LARGE SCALE GENOMIC DNA]</scope>
    <source>
        <strain evidence="3">DSM 5463</strain>
    </source>
</reference>
<dbReference type="Gene3D" id="3.60.21.10">
    <property type="match status" value="1"/>
</dbReference>
<evidence type="ECO:0000313" key="3">
    <source>
        <dbReference type="Proteomes" id="UP000242850"/>
    </source>
</evidence>
<dbReference type="Proteomes" id="UP000242850">
    <property type="component" value="Unassembled WGS sequence"/>
</dbReference>
<proteinExistence type="predicted"/>
<dbReference type="InterPro" id="IPR029052">
    <property type="entry name" value="Metallo-depent_PP-like"/>
</dbReference>
<dbReference type="OrthoDB" id="2111073at2"/>
<organism evidence="2 3">
    <name type="scientific">Caloramator fervidus</name>
    <dbReference type="NCBI Taxonomy" id="29344"/>
    <lineage>
        <taxon>Bacteria</taxon>
        <taxon>Bacillati</taxon>
        <taxon>Bacillota</taxon>
        <taxon>Clostridia</taxon>
        <taxon>Eubacteriales</taxon>
        <taxon>Clostridiaceae</taxon>
        <taxon>Caloramator</taxon>
    </lineage>
</organism>
<dbReference type="EMBL" id="FNUK01000017">
    <property type="protein sequence ID" value="SEF94485.1"/>
    <property type="molecule type" value="Genomic_DNA"/>
</dbReference>
<accession>A0A1H5W4R8</accession>
<feature type="domain" description="Calcineurin-like phosphoesterase" evidence="1">
    <location>
        <begin position="28"/>
        <end position="167"/>
    </location>
</feature>
<dbReference type="RefSeq" id="WP_103896331.1">
    <property type="nucleotide sequence ID" value="NZ_FNUK01000017.1"/>
</dbReference>
<dbReference type="AlphaFoldDB" id="A0A1H5W4R8"/>
<dbReference type="SUPFAM" id="SSF56300">
    <property type="entry name" value="Metallo-dependent phosphatases"/>
    <property type="match status" value="1"/>
</dbReference>
<dbReference type="GO" id="GO:0016787">
    <property type="term" value="F:hydrolase activity"/>
    <property type="evidence" value="ECO:0007669"/>
    <property type="project" value="InterPro"/>
</dbReference>
<protein>
    <submittedName>
        <fullName evidence="2">Calcineurin-like phosphoesterase</fullName>
    </submittedName>
</protein>
<dbReference type="InterPro" id="IPR004843">
    <property type="entry name" value="Calcineurin-like_PHP"/>
</dbReference>
<keyword evidence="3" id="KW-1185">Reference proteome</keyword>
<evidence type="ECO:0000313" key="2">
    <source>
        <dbReference type="EMBL" id="SEF94485.1"/>
    </source>
</evidence>